<proteinExistence type="predicted"/>
<dbReference type="PANTHER" id="PTHR34220">
    <property type="entry name" value="SENSOR HISTIDINE KINASE YPDA"/>
    <property type="match status" value="1"/>
</dbReference>
<dbReference type="Pfam" id="PF06580">
    <property type="entry name" value="His_kinase"/>
    <property type="match status" value="1"/>
</dbReference>
<gene>
    <name evidence="3" type="ORF">EKG39_07645</name>
</gene>
<dbReference type="GO" id="GO:0000155">
    <property type="term" value="F:phosphorelay sensor kinase activity"/>
    <property type="evidence" value="ECO:0007669"/>
    <property type="project" value="InterPro"/>
</dbReference>
<dbReference type="Proteomes" id="UP000282060">
    <property type="component" value="Unassembled WGS sequence"/>
</dbReference>
<keyword evidence="1" id="KW-0472">Membrane</keyword>
<accession>A0A3S0IIZ6</accession>
<feature type="transmembrane region" description="Helical" evidence="1">
    <location>
        <begin position="89"/>
        <end position="108"/>
    </location>
</feature>
<dbReference type="OrthoDB" id="2514702at2"/>
<evidence type="ECO:0000313" key="4">
    <source>
        <dbReference type="Proteomes" id="UP000282060"/>
    </source>
</evidence>
<keyword evidence="1" id="KW-1133">Transmembrane helix</keyword>
<dbReference type="AlphaFoldDB" id="A0A3S0IIZ6"/>
<evidence type="ECO:0000256" key="1">
    <source>
        <dbReference type="SAM" id="Phobius"/>
    </source>
</evidence>
<dbReference type="RefSeq" id="WP_126505138.1">
    <property type="nucleotide sequence ID" value="NZ_RXNV01000002.1"/>
</dbReference>
<dbReference type="PANTHER" id="PTHR34220:SF7">
    <property type="entry name" value="SENSOR HISTIDINE KINASE YPDA"/>
    <property type="match status" value="1"/>
</dbReference>
<feature type="transmembrane region" description="Helical" evidence="1">
    <location>
        <begin position="58"/>
        <end position="77"/>
    </location>
</feature>
<keyword evidence="4" id="KW-1185">Reference proteome</keyword>
<organism evidence="3 4">
    <name type="scientific">Shewanella atlantica</name>
    <dbReference type="NCBI Taxonomy" id="271099"/>
    <lineage>
        <taxon>Bacteria</taxon>
        <taxon>Pseudomonadati</taxon>
        <taxon>Pseudomonadota</taxon>
        <taxon>Gammaproteobacteria</taxon>
        <taxon>Alteromonadales</taxon>
        <taxon>Shewanellaceae</taxon>
        <taxon>Shewanella</taxon>
    </lineage>
</organism>
<protein>
    <recommendedName>
        <fullName evidence="2">Signal transduction histidine kinase internal region domain-containing protein</fullName>
    </recommendedName>
</protein>
<comment type="caution">
    <text evidence="3">The sequence shown here is derived from an EMBL/GenBank/DDBJ whole genome shotgun (WGS) entry which is preliminary data.</text>
</comment>
<feature type="domain" description="Signal transduction histidine kinase internal region" evidence="2">
    <location>
        <begin position="125"/>
        <end position="203"/>
    </location>
</feature>
<feature type="transmembrane region" description="Helical" evidence="1">
    <location>
        <begin position="20"/>
        <end position="37"/>
    </location>
</feature>
<dbReference type="InterPro" id="IPR010559">
    <property type="entry name" value="Sig_transdc_His_kin_internal"/>
</dbReference>
<reference evidence="3 4" key="1">
    <citation type="submission" date="2018-12" db="EMBL/GenBank/DDBJ databases">
        <authorList>
            <person name="Yu L."/>
        </authorList>
    </citation>
    <scope>NUCLEOTIDE SEQUENCE [LARGE SCALE GENOMIC DNA]</scope>
    <source>
        <strain evidence="3 4">HAW-EB5</strain>
    </source>
</reference>
<evidence type="ECO:0000259" key="2">
    <source>
        <dbReference type="Pfam" id="PF06580"/>
    </source>
</evidence>
<evidence type="ECO:0000313" key="3">
    <source>
        <dbReference type="EMBL" id="RTR33585.1"/>
    </source>
</evidence>
<dbReference type="InterPro" id="IPR050640">
    <property type="entry name" value="Bact_2-comp_sensor_kinase"/>
</dbReference>
<dbReference type="EMBL" id="RXNV01000002">
    <property type="protein sequence ID" value="RTR33585.1"/>
    <property type="molecule type" value="Genomic_DNA"/>
</dbReference>
<keyword evidence="1" id="KW-0812">Transmembrane</keyword>
<dbReference type="GO" id="GO:0016020">
    <property type="term" value="C:membrane"/>
    <property type="evidence" value="ECO:0007669"/>
    <property type="project" value="InterPro"/>
</dbReference>
<name>A0A3S0IIZ6_9GAMM</name>
<sequence length="318" mass="36433">MVENTDLKAQFYSVPLKVQFLSVPMYTFSLFFIFWGLSKLCYYQYSTTINKHFSYKMVSNIALVIVAIWLASAISPMKVEDPYPRLKMLASFNIVFQVAIYTAVVHSLRLKQQAIELEISLKRSEIALLRMQTNPHFLFNSLNLISYEIPQRPEFAQEVLFELCDLLRGTIALSGKRRVHVKDEVKLIEHYMAIQKARFGSRLNMELEIDERSSELSVPPMLLLPLVENVIKHAVSKSNKSITLKVTTRYSDKHLLMTIYNSWPEPIPPAFIPNGGHQNIIDTLKLEYSDASFTIDFSNAMVLATISINHDFSGELDA</sequence>